<organism evidence="1 2">
    <name type="scientific">Bauhinia variegata</name>
    <name type="common">Purple orchid tree</name>
    <name type="synonym">Phanera variegata</name>
    <dbReference type="NCBI Taxonomy" id="167791"/>
    <lineage>
        <taxon>Eukaryota</taxon>
        <taxon>Viridiplantae</taxon>
        <taxon>Streptophyta</taxon>
        <taxon>Embryophyta</taxon>
        <taxon>Tracheophyta</taxon>
        <taxon>Spermatophyta</taxon>
        <taxon>Magnoliopsida</taxon>
        <taxon>eudicotyledons</taxon>
        <taxon>Gunneridae</taxon>
        <taxon>Pentapetalae</taxon>
        <taxon>rosids</taxon>
        <taxon>fabids</taxon>
        <taxon>Fabales</taxon>
        <taxon>Fabaceae</taxon>
        <taxon>Cercidoideae</taxon>
        <taxon>Cercideae</taxon>
        <taxon>Bauhiniinae</taxon>
        <taxon>Bauhinia</taxon>
    </lineage>
</organism>
<gene>
    <name evidence="1" type="ORF">L6164_037238</name>
</gene>
<dbReference type="EMBL" id="CM039439">
    <property type="protein sequence ID" value="KAI4297344.1"/>
    <property type="molecule type" value="Genomic_DNA"/>
</dbReference>
<keyword evidence="2" id="KW-1185">Reference proteome</keyword>
<reference evidence="1 2" key="1">
    <citation type="journal article" date="2022" name="DNA Res.">
        <title>Chromosomal-level genome assembly of the orchid tree Bauhinia variegata (Leguminosae; Cercidoideae) supports the allotetraploid origin hypothesis of Bauhinia.</title>
        <authorList>
            <person name="Zhong Y."/>
            <person name="Chen Y."/>
            <person name="Zheng D."/>
            <person name="Pang J."/>
            <person name="Liu Y."/>
            <person name="Luo S."/>
            <person name="Meng S."/>
            <person name="Qian L."/>
            <person name="Wei D."/>
            <person name="Dai S."/>
            <person name="Zhou R."/>
        </authorList>
    </citation>
    <scope>NUCLEOTIDE SEQUENCE [LARGE SCALE GENOMIC DNA]</scope>
    <source>
        <strain evidence="1">BV-YZ2020</strain>
    </source>
</reference>
<comment type="caution">
    <text evidence="1">The sequence shown here is derived from an EMBL/GenBank/DDBJ whole genome shotgun (WGS) entry which is preliminary data.</text>
</comment>
<dbReference type="Proteomes" id="UP000828941">
    <property type="component" value="Chromosome 14"/>
</dbReference>
<name>A0ACB9KJF7_BAUVA</name>
<accession>A0ACB9KJF7</accession>
<evidence type="ECO:0000313" key="1">
    <source>
        <dbReference type="EMBL" id="KAI4297344.1"/>
    </source>
</evidence>
<evidence type="ECO:0000313" key="2">
    <source>
        <dbReference type="Proteomes" id="UP000828941"/>
    </source>
</evidence>
<proteinExistence type="predicted"/>
<sequence>MAITLSYAATTFSPSSFPTLSIKLDKDNYFLWRTTILSALKAFDMDRYVNGDITTPPQYVQVASTNNESLELTQTIVNPEYTTWKKTNRLVLLWIKWLTTDKILGNIARATSAQEAWETLEKILYSQSRAK</sequence>
<protein>
    <submittedName>
        <fullName evidence="1">Uncharacterized protein</fullName>
    </submittedName>
</protein>